<dbReference type="Pfam" id="PF08327">
    <property type="entry name" value="AHSA1"/>
    <property type="match status" value="1"/>
</dbReference>
<sequence>MMRVLLAAALLITPAAFASAQDTAPGPITATIEIDAPVSEAWELWTTEEGLSFFAPASRIELEPGGIYEVYFLPDAPAGQRGSEGTHVLGFQTERMLTITWGLPPYMPEVRPYLTAITILFEDLGEDRTRVTLTHSGWGWDGEWDAARAYFVTNWPAVLDLMKTAAEGE</sequence>
<name>A0ABU7M1H8_9PROT</name>
<evidence type="ECO:0000256" key="2">
    <source>
        <dbReference type="SAM" id="SignalP"/>
    </source>
</evidence>
<dbReference type="InterPro" id="IPR023393">
    <property type="entry name" value="START-like_dom_sf"/>
</dbReference>
<feature type="domain" description="Activator of Hsp90 ATPase homologue 1/2-like C-terminal" evidence="3">
    <location>
        <begin position="35"/>
        <end position="166"/>
    </location>
</feature>
<dbReference type="RefSeq" id="WP_330197248.1">
    <property type="nucleotide sequence ID" value="NZ_JAZDRO010000008.1"/>
</dbReference>
<feature type="signal peptide" evidence="2">
    <location>
        <begin position="1"/>
        <end position="20"/>
    </location>
</feature>
<gene>
    <name evidence="4" type="ORF">V0U35_13400</name>
</gene>
<protein>
    <submittedName>
        <fullName evidence="4">SRPBCC domain-containing protein</fullName>
    </submittedName>
</protein>
<evidence type="ECO:0000313" key="5">
    <source>
        <dbReference type="Proteomes" id="UP001310692"/>
    </source>
</evidence>
<keyword evidence="5" id="KW-1185">Reference proteome</keyword>
<evidence type="ECO:0000259" key="3">
    <source>
        <dbReference type="Pfam" id="PF08327"/>
    </source>
</evidence>
<dbReference type="Proteomes" id="UP001310692">
    <property type="component" value="Unassembled WGS sequence"/>
</dbReference>
<dbReference type="InterPro" id="IPR013538">
    <property type="entry name" value="ASHA1/2-like_C"/>
</dbReference>
<feature type="chain" id="PRO_5047063162" evidence="2">
    <location>
        <begin position="21"/>
        <end position="169"/>
    </location>
</feature>
<comment type="caution">
    <text evidence="4">The sequence shown here is derived from an EMBL/GenBank/DDBJ whole genome shotgun (WGS) entry which is preliminary data.</text>
</comment>
<evidence type="ECO:0000256" key="1">
    <source>
        <dbReference type="ARBA" id="ARBA00006817"/>
    </source>
</evidence>
<accession>A0ABU7M1H8</accession>
<reference evidence="4 5" key="1">
    <citation type="submission" date="2024-01" db="EMBL/GenBank/DDBJ databases">
        <title>Hyphobacterium bacterium isolated from marine sediment.</title>
        <authorList>
            <person name="Zhao S."/>
        </authorList>
    </citation>
    <scope>NUCLEOTIDE SEQUENCE [LARGE SCALE GENOMIC DNA]</scope>
    <source>
        <strain evidence="4 5">Y60-23</strain>
    </source>
</reference>
<comment type="similarity">
    <text evidence="1">Belongs to the AHA1 family.</text>
</comment>
<dbReference type="EMBL" id="JAZDRO010000008">
    <property type="protein sequence ID" value="MEE2567674.1"/>
    <property type="molecule type" value="Genomic_DNA"/>
</dbReference>
<dbReference type="CDD" id="cd07814">
    <property type="entry name" value="SRPBCC_CalC_Aha1-like"/>
    <property type="match status" value="1"/>
</dbReference>
<organism evidence="4 5">
    <name type="scientific">Hyphobacterium marinum</name>
    <dbReference type="NCBI Taxonomy" id="3116574"/>
    <lineage>
        <taxon>Bacteria</taxon>
        <taxon>Pseudomonadati</taxon>
        <taxon>Pseudomonadota</taxon>
        <taxon>Alphaproteobacteria</taxon>
        <taxon>Maricaulales</taxon>
        <taxon>Maricaulaceae</taxon>
        <taxon>Hyphobacterium</taxon>
    </lineage>
</organism>
<dbReference type="SUPFAM" id="SSF55961">
    <property type="entry name" value="Bet v1-like"/>
    <property type="match status" value="1"/>
</dbReference>
<evidence type="ECO:0000313" key="4">
    <source>
        <dbReference type="EMBL" id="MEE2567674.1"/>
    </source>
</evidence>
<keyword evidence="2" id="KW-0732">Signal</keyword>
<dbReference type="Gene3D" id="3.30.530.20">
    <property type="match status" value="1"/>
</dbReference>
<proteinExistence type="inferred from homology"/>